<dbReference type="GO" id="GO:0009506">
    <property type="term" value="C:plasmodesma"/>
    <property type="evidence" value="ECO:0007669"/>
    <property type="project" value="TreeGrafter"/>
</dbReference>
<evidence type="ECO:0000256" key="1">
    <source>
        <dbReference type="ARBA" id="ARBA00006568"/>
    </source>
</evidence>
<dbReference type="AlphaFoldDB" id="A0AAP0H9P5"/>
<keyword evidence="4" id="KW-0808">Transferase</keyword>
<dbReference type="InterPro" id="IPR033734">
    <property type="entry name" value="Jacalin-like_lectin_dom_plant"/>
</dbReference>
<feature type="binding site" evidence="11">
    <location>
        <position position="55"/>
    </location>
    <ligand>
        <name>ATP</name>
        <dbReference type="ChEBI" id="CHEBI:30616"/>
    </ligand>
</feature>
<evidence type="ECO:0000256" key="6">
    <source>
        <dbReference type="ARBA" id="ARBA00022741"/>
    </source>
</evidence>
<dbReference type="EMBL" id="JBCNJP010000007">
    <property type="protein sequence ID" value="KAK9076981.1"/>
    <property type="molecule type" value="Genomic_DNA"/>
</dbReference>
<dbReference type="InterPro" id="IPR008271">
    <property type="entry name" value="Ser/Thr_kinase_AS"/>
</dbReference>
<evidence type="ECO:0000259" key="13">
    <source>
        <dbReference type="PROSITE" id="PS51752"/>
    </source>
</evidence>
<dbReference type="PROSITE" id="PS51752">
    <property type="entry name" value="JACALIN_LECTIN"/>
    <property type="match status" value="2"/>
</dbReference>
<dbReference type="InterPro" id="IPR017441">
    <property type="entry name" value="Protein_kinase_ATP_BS"/>
</dbReference>
<keyword evidence="8 11" id="KW-0067">ATP-binding</keyword>
<dbReference type="Proteomes" id="UP001408789">
    <property type="component" value="Unassembled WGS sequence"/>
</dbReference>
<name>A0AAP0H9P5_9ASTR</name>
<dbReference type="PANTHER" id="PTHR27003:SF392">
    <property type="entry name" value="JACALIN-LIKE LECTIN DOMAIN-CONTAINING PROTEIN-RELATED"/>
    <property type="match status" value="1"/>
</dbReference>
<evidence type="ECO:0000256" key="4">
    <source>
        <dbReference type="ARBA" id="ARBA00022679"/>
    </source>
</evidence>
<keyword evidence="3" id="KW-0723">Serine/threonine-protein kinase</keyword>
<dbReference type="FunFam" id="3.30.200.20:FF:000039">
    <property type="entry name" value="receptor-like protein kinase FERONIA"/>
    <property type="match status" value="1"/>
</dbReference>
<evidence type="ECO:0000313" key="15">
    <source>
        <dbReference type="Proteomes" id="UP001408789"/>
    </source>
</evidence>
<dbReference type="GO" id="GO:0005524">
    <property type="term" value="F:ATP binding"/>
    <property type="evidence" value="ECO:0007669"/>
    <property type="project" value="UniProtKB-UniRule"/>
</dbReference>
<dbReference type="PANTHER" id="PTHR27003">
    <property type="entry name" value="OS07G0166700 PROTEIN"/>
    <property type="match status" value="1"/>
</dbReference>
<keyword evidence="7" id="KW-0418">Kinase</keyword>
<dbReference type="Gene3D" id="3.30.200.20">
    <property type="entry name" value="Phosphorylase Kinase, domain 1"/>
    <property type="match status" value="1"/>
</dbReference>
<reference evidence="14 15" key="1">
    <citation type="submission" date="2024-04" db="EMBL/GenBank/DDBJ databases">
        <title>The reference genome of an endangered Asteraceae, Deinandra increscens subsp. villosa, native to the Central Coast of California.</title>
        <authorList>
            <person name="Guilliams M."/>
            <person name="Hasenstab-Lehman K."/>
            <person name="Meyer R."/>
            <person name="Mcevoy S."/>
        </authorList>
    </citation>
    <scope>NUCLEOTIDE SEQUENCE [LARGE SCALE GENOMIC DNA]</scope>
    <source>
        <tissue evidence="14">Leaf</tissue>
    </source>
</reference>
<dbReference type="EC" id="2.7.11.1" evidence="2"/>
<dbReference type="Pfam" id="PF01419">
    <property type="entry name" value="Jacalin"/>
    <property type="match status" value="2"/>
</dbReference>
<comment type="similarity">
    <text evidence="1">Belongs to the jacalin lectin family.</text>
</comment>
<evidence type="ECO:0000256" key="2">
    <source>
        <dbReference type="ARBA" id="ARBA00012513"/>
    </source>
</evidence>
<dbReference type="Pfam" id="PF00069">
    <property type="entry name" value="Pkinase"/>
    <property type="match status" value="1"/>
</dbReference>
<dbReference type="InterPro" id="IPR000719">
    <property type="entry name" value="Prot_kinase_dom"/>
</dbReference>
<protein>
    <recommendedName>
        <fullName evidence="2">non-specific serine/threonine protein kinase</fullName>
        <ecNumber evidence="2">2.7.11.1</ecNumber>
    </recommendedName>
</protein>
<feature type="domain" description="Jacalin-type lectin" evidence="13">
    <location>
        <begin position="312"/>
        <end position="455"/>
    </location>
</feature>
<feature type="domain" description="Protein kinase" evidence="12">
    <location>
        <begin position="24"/>
        <end position="301"/>
    </location>
</feature>
<dbReference type="PROSITE" id="PS00107">
    <property type="entry name" value="PROTEIN_KINASE_ATP"/>
    <property type="match status" value="1"/>
</dbReference>
<comment type="catalytic activity">
    <reaction evidence="10">
        <text>L-seryl-[protein] + ATP = O-phospho-L-seryl-[protein] + ADP + H(+)</text>
        <dbReference type="Rhea" id="RHEA:17989"/>
        <dbReference type="Rhea" id="RHEA-COMP:9863"/>
        <dbReference type="Rhea" id="RHEA-COMP:11604"/>
        <dbReference type="ChEBI" id="CHEBI:15378"/>
        <dbReference type="ChEBI" id="CHEBI:29999"/>
        <dbReference type="ChEBI" id="CHEBI:30616"/>
        <dbReference type="ChEBI" id="CHEBI:83421"/>
        <dbReference type="ChEBI" id="CHEBI:456216"/>
        <dbReference type="EC" id="2.7.11.1"/>
    </reaction>
</comment>
<evidence type="ECO:0000256" key="10">
    <source>
        <dbReference type="ARBA" id="ARBA00048679"/>
    </source>
</evidence>
<dbReference type="InterPro" id="IPR001229">
    <property type="entry name" value="Jacalin-like_lectin_dom"/>
</dbReference>
<evidence type="ECO:0000256" key="5">
    <source>
        <dbReference type="ARBA" id="ARBA00022734"/>
    </source>
</evidence>
<dbReference type="GO" id="GO:0004674">
    <property type="term" value="F:protein serine/threonine kinase activity"/>
    <property type="evidence" value="ECO:0007669"/>
    <property type="project" value="UniProtKB-KW"/>
</dbReference>
<evidence type="ECO:0000259" key="12">
    <source>
        <dbReference type="PROSITE" id="PS50011"/>
    </source>
</evidence>
<gene>
    <name evidence="14" type="ORF">SSX86_005316</name>
</gene>
<dbReference type="CDD" id="cd09612">
    <property type="entry name" value="Jacalin"/>
    <property type="match status" value="2"/>
</dbReference>
<evidence type="ECO:0000256" key="9">
    <source>
        <dbReference type="ARBA" id="ARBA00047899"/>
    </source>
</evidence>
<proteinExistence type="inferred from homology"/>
<organism evidence="14 15">
    <name type="scientific">Deinandra increscens subsp. villosa</name>
    <dbReference type="NCBI Taxonomy" id="3103831"/>
    <lineage>
        <taxon>Eukaryota</taxon>
        <taxon>Viridiplantae</taxon>
        <taxon>Streptophyta</taxon>
        <taxon>Embryophyta</taxon>
        <taxon>Tracheophyta</taxon>
        <taxon>Spermatophyta</taxon>
        <taxon>Magnoliopsida</taxon>
        <taxon>eudicotyledons</taxon>
        <taxon>Gunneridae</taxon>
        <taxon>Pentapetalae</taxon>
        <taxon>asterids</taxon>
        <taxon>campanulids</taxon>
        <taxon>Asterales</taxon>
        <taxon>Asteraceae</taxon>
        <taxon>Asteroideae</taxon>
        <taxon>Heliantheae alliance</taxon>
        <taxon>Madieae</taxon>
        <taxon>Madiinae</taxon>
        <taxon>Deinandra</taxon>
    </lineage>
</organism>
<dbReference type="GO" id="GO:0030246">
    <property type="term" value="F:carbohydrate binding"/>
    <property type="evidence" value="ECO:0007669"/>
    <property type="project" value="UniProtKB-KW"/>
</dbReference>
<dbReference type="Gene3D" id="2.100.10.30">
    <property type="entry name" value="Jacalin-like lectin domain"/>
    <property type="match status" value="2"/>
</dbReference>
<dbReference type="GO" id="GO:0005886">
    <property type="term" value="C:plasma membrane"/>
    <property type="evidence" value="ECO:0007669"/>
    <property type="project" value="TreeGrafter"/>
</dbReference>
<evidence type="ECO:0000256" key="7">
    <source>
        <dbReference type="ARBA" id="ARBA00022777"/>
    </source>
</evidence>
<dbReference type="PROSITE" id="PS00108">
    <property type="entry name" value="PROTEIN_KINASE_ST"/>
    <property type="match status" value="1"/>
</dbReference>
<feature type="domain" description="Jacalin-type lectin" evidence="13">
    <location>
        <begin position="459"/>
        <end position="606"/>
    </location>
</feature>
<sequence length="608" mass="67555">MSLMEGVQHLKKSLKEIKLATNNFGDTNVIGRGGYGNVYKGELNISGQLSTVAVKRLDSNLAHPQGAREFLTEIQMLSRCRHQNLVSLVGFCDEGGEKILVYEYVNNESLDKHLRDTNKLSWIQRLQISVGMAHGLKYLHNDVGPQHRVVHRDIKSANILLTENLEAKISDFGLSKITPSNVPFTSVFTHPCGTRGYIDPQYEESQILTKETDVYAFGVVLFEILCGRRAFVKEEGKYLGPLAQQYYEENRLGEIILPDLLDQMKEQSLNTFTTVAYQCLTKSPKERPTMERIVEKLKMALELQACSKAAGVIRVGTWGRQSGGHSWSFELKENHNLQKITIGHLEVICSLMFTSEFGGIMSTPNFVAGCANRATVTEIMFEGDEKIVGISGTISTRDGYTVISSLSFQTTKRKHGPFGRATDSVFSIPWDKGSLVGFYGLAGNYIDSIGVYVKSHGEFLSLGTWGSESEDSQNIWSFELERNHYLKKITIGHGNLIYSLKFTTECRGVLHDSKMAGGENKEDRVTFEWDEEIKAIKGTVGLSRGNNAGLVIISSLSFVTNKGRTHGPFGRARGTTFTIPLEKGSFAGFYGLAANNIHSIGVYLKAYM</sequence>
<evidence type="ECO:0000313" key="14">
    <source>
        <dbReference type="EMBL" id="KAK9076981.1"/>
    </source>
</evidence>
<comment type="caution">
    <text evidence="14">The sequence shown here is derived from an EMBL/GenBank/DDBJ whole genome shotgun (WGS) entry which is preliminary data.</text>
</comment>
<dbReference type="SMART" id="SM00915">
    <property type="entry name" value="Jacalin"/>
    <property type="match status" value="2"/>
</dbReference>
<dbReference type="Gene3D" id="1.10.510.10">
    <property type="entry name" value="Transferase(Phosphotransferase) domain 1"/>
    <property type="match status" value="1"/>
</dbReference>
<dbReference type="SUPFAM" id="SSF56112">
    <property type="entry name" value="Protein kinase-like (PK-like)"/>
    <property type="match status" value="1"/>
</dbReference>
<comment type="catalytic activity">
    <reaction evidence="9">
        <text>L-threonyl-[protein] + ATP = O-phospho-L-threonyl-[protein] + ADP + H(+)</text>
        <dbReference type="Rhea" id="RHEA:46608"/>
        <dbReference type="Rhea" id="RHEA-COMP:11060"/>
        <dbReference type="Rhea" id="RHEA-COMP:11605"/>
        <dbReference type="ChEBI" id="CHEBI:15378"/>
        <dbReference type="ChEBI" id="CHEBI:30013"/>
        <dbReference type="ChEBI" id="CHEBI:30616"/>
        <dbReference type="ChEBI" id="CHEBI:61977"/>
        <dbReference type="ChEBI" id="CHEBI:456216"/>
        <dbReference type="EC" id="2.7.11.1"/>
    </reaction>
</comment>
<dbReference type="PROSITE" id="PS50011">
    <property type="entry name" value="PROTEIN_KINASE_DOM"/>
    <property type="match status" value="1"/>
</dbReference>
<keyword evidence="15" id="KW-1185">Reference proteome</keyword>
<evidence type="ECO:0000256" key="11">
    <source>
        <dbReference type="PROSITE-ProRule" id="PRU10141"/>
    </source>
</evidence>
<keyword evidence="5" id="KW-0430">Lectin</keyword>
<dbReference type="InterPro" id="IPR011009">
    <property type="entry name" value="Kinase-like_dom_sf"/>
</dbReference>
<dbReference type="SMART" id="SM00220">
    <property type="entry name" value="S_TKc"/>
    <property type="match status" value="1"/>
</dbReference>
<dbReference type="InterPro" id="IPR045272">
    <property type="entry name" value="ANXUR1/2-like"/>
</dbReference>
<dbReference type="FunFam" id="1.10.510.10:FF:001023">
    <property type="entry name" value="Os07g0541700 protein"/>
    <property type="match status" value="1"/>
</dbReference>
<evidence type="ECO:0000256" key="8">
    <source>
        <dbReference type="ARBA" id="ARBA00022840"/>
    </source>
</evidence>
<keyword evidence="6 11" id="KW-0547">Nucleotide-binding</keyword>
<dbReference type="SUPFAM" id="SSF51101">
    <property type="entry name" value="Mannose-binding lectins"/>
    <property type="match status" value="2"/>
</dbReference>
<dbReference type="InterPro" id="IPR036404">
    <property type="entry name" value="Jacalin-like_lectin_dom_sf"/>
</dbReference>
<evidence type="ECO:0000256" key="3">
    <source>
        <dbReference type="ARBA" id="ARBA00022527"/>
    </source>
</evidence>
<accession>A0AAP0H9P5</accession>
<dbReference type="GO" id="GO:0004714">
    <property type="term" value="F:transmembrane receptor protein tyrosine kinase activity"/>
    <property type="evidence" value="ECO:0007669"/>
    <property type="project" value="InterPro"/>
</dbReference>